<keyword evidence="3 11" id="KW-0633">Potassium transport</keyword>
<evidence type="ECO:0000256" key="11">
    <source>
        <dbReference type="HAMAP-Rule" id="MF_00276"/>
    </source>
</evidence>
<dbReference type="PANTHER" id="PTHR30042:SF2">
    <property type="entry name" value="POTASSIUM-TRANSPORTING ATPASE KDPC SUBUNIT"/>
    <property type="match status" value="1"/>
</dbReference>
<comment type="subcellular location">
    <subcellularLocation>
        <location evidence="11">Cell membrane</location>
        <topology evidence="11">Single-pass membrane protein</topology>
    </subcellularLocation>
</comment>
<keyword evidence="10 11" id="KW-0472">Membrane</keyword>
<keyword evidence="13" id="KW-1185">Reference proteome</keyword>
<keyword evidence="7 11" id="KW-0630">Potassium</keyword>
<evidence type="ECO:0000313" key="12">
    <source>
        <dbReference type="EMBL" id="RAV32605.1"/>
    </source>
</evidence>
<evidence type="ECO:0000256" key="5">
    <source>
        <dbReference type="ARBA" id="ARBA00022741"/>
    </source>
</evidence>
<comment type="function">
    <text evidence="11">Part of the high-affinity ATP-driven potassium transport (or Kdp) system, which catalyzes the hydrolysis of ATP coupled with the electrogenic transport of potassium into the cytoplasm. This subunit acts as a catalytic chaperone that increases the ATP-binding affinity of the ATP-hydrolyzing subunit KdpB by the formation of a transient KdpB/KdpC/ATP ternary complex.</text>
</comment>
<dbReference type="EMBL" id="QHCV01000016">
    <property type="protein sequence ID" value="RAV32605.1"/>
    <property type="molecule type" value="Genomic_DNA"/>
</dbReference>
<gene>
    <name evidence="11 12" type="primary">kdpC</name>
    <name evidence="12" type="ORF">DLJ54_02555</name>
</gene>
<evidence type="ECO:0000256" key="10">
    <source>
        <dbReference type="ARBA" id="ARBA00023136"/>
    </source>
</evidence>
<comment type="subunit">
    <text evidence="11">The system is composed of three essential subunits: KdpA, KdpB and KdpC.</text>
</comment>
<keyword evidence="4 11" id="KW-0812">Transmembrane</keyword>
<sequence>MTTEAIPETDRATRRSLRSSSSSSRVLLTAIRSVVLFTVVLGIVYPLVVFGIGRLMPNKADGSMIHNSAGQVVGSSLIGQAVDKPGFFFPRPSAAGDEPGYDAMSSGASNISPADQKYRADIAQLREKIAAREGVSVERVPVDAITSSGSGLDPQISRTYADLQVNRVAKERGVPVERVRGLVEEHTHTSFNGAADGKPVNVVELNEALTRL</sequence>
<evidence type="ECO:0000256" key="8">
    <source>
        <dbReference type="ARBA" id="ARBA00022989"/>
    </source>
</evidence>
<dbReference type="Proteomes" id="UP000251577">
    <property type="component" value="Unassembled WGS sequence"/>
</dbReference>
<evidence type="ECO:0000313" key="13">
    <source>
        <dbReference type="Proteomes" id="UP000251577"/>
    </source>
</evidence>
<evidence type="ECO:0000256" key="2">
    <source>
        <dbReference type="ARBA" id="ARBA00022475"/>
    </source>
</evidence>
<dbReference type="PANTHER" id="PTHR30042">
    <property type="entry name" value="POTASSIUM-TRANSPORTING ATPASE C CHAIN"/>
    <property type="match status" value="1"/>
</dbReference>
<protein>
    <recommendedName>
        <fullName evidence="11">Potassium-transporting ATPase KdpC subunit</fullName>
    </recommendedName>
    <alternativeName>
        <fullName evidence="11">ATP phosphohydrolase [potassium-transporting] C chain</fullName>
    </alternativeName>
    <alternativeName>
        <fullName evidence="11">Potassium-binding and translocating subunit C</fullName>
    </alternativeName>
    <alternativeName>
        <fullName evidence="11">Potassium-translocating ATPase C chain</fullName>
    </alternativeName>
</protein>
<dbReference type="HAMAP" id="MF_00276">
    <property type="entry name" value="KdpC"/>
    <property type="match status" value="1"/>
</dbReference>
<proteinExistence type="inferred from homology"/>
<comment type="caution">
    <text evidence="12">The sequence shown here is derived from an EMBL/GenBank/DDBJ whole genome shotgun (WGS) entry which is preliminary data.</text>
</comment>
<keyword evidence="9 11" id="KW-0406">Ion transport</keyword>
<reference evidence="12 13" key="1">
    <citation type="journal article" date="2018" name="Syst. Appl. Microbiol.">
        <title>Corynebacterium heidelbergense sp. nov., isolated from the preen glands of Egyptian geese (Alopochen aegyptiacus).</title>
        <authorList>
            <person name="Braun M.S."/>
            <person name="Wang E."/>
            <person name="Zimmermann S."/>
            <person name="Wink M."/>
        </authorList>
    </citation>
    <scope>NUCLEOTIDE SEQUENCE [LARGE SCALE GENOMIC DNA]</scope>
    <source>
        <strain evidence="12 13">647</strain>
    </source>
</reference>
<evidence type="ECO:0000256" key="7">
    <source>
        <dbReference type="ARBA" id="ARBA00022958"/>
    </source>
</evidence>
<accession>A0A364V7I4</accession>
<keyword evidence="8 11" id="KW-1133">Transmembrane helix</keyword>
<keyword evidence="1 11" id="KW-0813">Transport</keyword>
<dbReference type="RefSeq" id="WP_113630288.1">
    <property type="nucleotide sequence ID" value="NZ_QHCV01000016.1"/>
</dbReference>
<evidence type="ECO:0000256" key="1">
    <source>
        <dbReference type="ARBA" id="ARBA00022448"/>
    </source>
</evidence>
<dbReference type="AlphaFoldDB" id="A0A364V7I4"/>
<name>A0A364V7I4_9CORY</name>
<dbReference type="GO" id="GO:0008556">
    <property type="term" value="F:P-type potassium transmembrane transporter activity"/>
    <property type="evidence" value="ECO:0007669"/>
    <property type="project" value="InterPro"/>
</dbReference>
<dbReference type="GO" id="GO:0005886">
    <property type="term" value="C:plasma membrane"/>
    <property type="evidence" value="ECO:0007669"/>
    <property type="project" value="UniProtKB-SubCell"/>
</dbReference>
<comment type="similarity">
    <text evidence="11">Belongs to the KdpC family.</text>
</comment>
<dbReference type="Pfam" id="PF02669">
    <property type="entry name" value="KdpC"/>
    <property type="match status" value="1"/>
</dbReference>
<dbReference type="InterPro" id="IPR003820">
    <property type="entry name" value="KdpC"/>
</dbReference>
<feature type="transmembrane region" description="Helical" evidence="11">
    <location>
        <begin position="26"/>
        <end position="50"/>
    </location>
</feature>
<evidence type="ECO:0000256" key="3">
    <source>
        <dbReference type="ARBA" id="ARBA00022538"/>
    </source>
</evidence>
<organism evidence="12 13">
    <name type="scientific">Corynebacterium heidelbergense</name>
    <dbReference type="NCBI Taxonomy" id="2055947"/>
    <lineage>
        <taxon>Bacteria</taxon>
        <taxon>Bacillati</taxon>
        <taxon>Actinomycetota</taxon>
        <taxon>Actinomycetes</taxon>
        <taxon>Mycobacteriales</taxon>
        <taxon>Corynebacteriaceae</taxon>
        <taxon>Corynebacterium</taxon>
    </lineage>
</organism>
<dbReference type="PIRSF" id="PIRSF001296">
    <property type="entry name" value="K_ATPase_KdpC"/>
    <property type="match status" value="1"/>
</dbReference>
<dbReference type="GO" id="GO:0005524">
    <property type="term" value="F:ATP binding"/>
    <property type="evidence" value="ECO:0007669"/>
    <property type="project" value="UniProtKB-UniRule"/>
</dbReference>
<evidence type="ECO:0000256" key="4">
    <source>
        <dbReference type="ARBA" id="ARBA00022692"/>
    </source>
</evidence>
<evidence type="ECO:0000256" key="9">
    <source>
        <dbReference type="ARBA" id="ARBA00023065"/>
    </source>
</evidence>
<evidence type="ECO:0000256" key="6">
    <source>
        <dbReference type="ARBA" id="ARBA00022840"/>
    </source>
</evidence>
<keyword evidence="2 11" id="KW-1003">Cell membrane</keyword>
<dbReference type="NCBIfam" id="TIGR00681">
    <property type="entry name" value="kdpC"/>
    <property type="match status" value="1"/>
</dbReference>
<keyword evidence="5 11" id="KW-0547">Nucleotide-binding</keyword>
<keyword evidence="6 11" id="KW-0067">ATP-binding</keyword>